<proteinExistence type="predicted"/>
<gene>
    <name evidence="1" type="ORF">BLITH_0742</name>
</gene>
<dbReference type="AlphaFoldDB" id="A0A2T5G8P8"/>
<dbReference type="Proteomes" id="UP000244016">
    <property type="component" value="Unassembled WGS sequence"/>
</dbReference>
<name>A0A2T5G8P8_9BACL</name>
<comment type="caution">
    <text evidence="1">The sequence shown here is derived from an EMBL/GenBank/DDBJ whole genome shotgun (WGS) entry which is preliminary data.</text>
</comment>
<dbReference type="EMBL" id="PEBW01000002">
    <property type="protein sequence ID" value="PTQ52563.1"/>
    <property type="molecule type" value="Genomic_DNA"/>
</dbReference>
<evidence type="ECO:0000313" key="2">
    <source>
        <dbReference type="Proteomes" id="UP000244016"/>
    </source>
</evidence>
<accession>A0A2T5G8P8</accession>
<reference evidence="1 2" key="1">
    <citation type="submission" date="2017-08" db="EMBL/GenBank/DDBJ databases">
        <title>Burning lignite coal seam in the remote Altai Mountains harbors a hydrogen-driven thermophilic microbial community.</title>
        <authorList>
            <person name="Kadnikov V.V."/>
            <person name="Mardanov A.V."/>
            <person name="Ivasenko D."/>
            <person name="Beletsky A.V."/>
            <person name="Karnachuk O.V."/>
            <person name="Ravin N.V."/>
        </authorList>
    </citation>
    <scope>NUCLEOTIDE SEQUENCE [LARGE SCALE GENOMIC DNA]</scope>
    <source>
        <strain evidence="1">AL31</strain>
    </source>
</reference>
<organism evidence="1 2">
    <name type="scientific">Brockia lithotrophica</name>
    <dbReference type="NCBI Taxonomy" id="933949"/>
    <lineage>
        <taxon>Bacteria</taxon>
        <taxon>Bacillati</taxon>
        <taxon>Bacillota</taxon>
        <taxon>Bacilli</taxon>
        <taxon>Bacillales</taxon>
        <taxon>Bacillales Family X. Incertae Sedis</taxon>
        <taxon>Brockia</taxon>
    </lineage>
</organism>
<sequence>MWRETLPGTLHSSLFPPEVVWAGFAEMSAADDVELTDGVRFLRMRSKGAGKWEVVSFRSPWAGDYMHPVFSPGAVWEGVPNAHPTRRGSPSTEDVPMV</sequence>
<protein>
    <submittedName>
        <fullName evidence="1">Uncharacterized protein</fullName>
    </submittedName>
</protein>
<evidence type="ECO:0000313" key="1">
    <source>
        <dbReference type="EMBL" id="PTQ52563.1"/>
    </source>
</evidence>